<keyword evidence="3" id="KW-1185">Reference proteome</keyword>
<reference evidence="2 3" key="1">
    <citation type="journal article" date="2018" name="Genome Biol. Evol.">
        <title>Multiple Roots of Fruiting Body Formation in Amoebozoa.</title>
        <authorList>
            <person name="Hillmann F."/>
            <person name="Forbes G."/>
            <person name="Novohradska S."/>
            <person name="Ferling I."/>
            <person name="Riege K."/>
            <person name="Groth M."/>
            <person name="Westermann M."/>
            <person name="Marz M."/>
            <person name="Spaller T."/>
            <person name="Winckler T."/>
            <person name="Schaap P."/>
            <person name="Glockner G."/>
        </authorList>
    </citation>
    <scope>NUCLEOTIDE SEQUENCE [LARGE SCALE GENOMIC DNA]</scope>
    <source>
        <strain evidence="2 3">Jena</strain>
    </source>
</reference>
<organism evidence="2 3">
    <name type="scientific">Planoprotostelium fungivorum</name>
    <dbReference type="NCBI Taxonomy" id="1890364"/>
    <lineage>
        <taxon>Eukaryota</taxon>
        <taxon>Amoebozoa</taxon>
        <taxon>Evosea</taxon>
        <taxon>Variosea</taxon>
        <taxon>Cavosteliida</taxon>
        <taxon>Cavosteliaceae</taxon>
        <taxon>Planoprotostelium</taxon>
    </lineage>
</organism>
<comment type="caution">
    <text evidence="2">The sequence shown here is derived from an EMBL/GenBank/DDBJ whole genome shotgun (WGS) entry which is preliminary data.</text>
</comment>
<evidence type="ECO:0000313" key="3">
    <source>
        <dbReference type="Proteomes" id="UP000241769"/>
    </source>
</evidence>
<dbReference type="InParanoid" id="A0A2P6MNL7"/>
<dbReference type="EMBL" id="MDYQ01000637">
    <property type="protein sequence ID" value="PRP73293.1"/>
    <property type="molecule type" value="Genomic_DNA"/>
</dbReference>
<evidence type="ECO:0000256" key="1">
    <source>
        <dbReference type="SAM" id="MobiDB-lite"/>
    </source>
</evidence>
<feature type="region of interest" description="Disordered" evidence="1">
    <location>
        <begin position="235"/>
        <end position="261"/>
    </location>
</feature>
<proteinExistence type="predicted"/>
<name>A0A2P6MNL7_9EUKA</name>
<evidence type="ECO:0000313" key="2">
    <source>
        <dbReference type="EMBL" id="PRP73293.1"/>
    </source>
</evidence>
<gene>
    <name evidence="2" type="ORF">PROFUN_16216</name>
</gene>
<sequence length="492" mass="55559">MSLWLRPLHVFVAETTIMSLWLWPLLCVLDSMTWNHLKRPDSYSRLSQRWGQMCKLQSGLLLCDRNRSLMHENITLDRQLIEESLMHHFLVDELDDLITISVKRMDYLLRSGRPQGKKRPKHSLATTPHPHPAHEPTKASREWTIFYVPDVLKLMSQPKVGTRGNRPICVALDGGSGGSNRDAENRWTKDLIHATDLHHSHRLRRLQKSTEDRRNHRLHSKPNILNIVKAFKGMADGINRPPKTVSRGTSRTNPPSVKRSGRQTVLRMMQYVSHGNHANSSERLSSPSYPSSTEQAVKIASALSTCSDRSHSHVSIYLGHALMSKEIPFVETVSRGTSRTNPPSVKRSGRQTVLRMMQCVSHGNHANSSERLSSPSYPSSTEQAVKIASALSTCSNRSHSHVSIYLGHALMSKEIHFVETVLEKAHEALIATPDGRAQGRAEEKDLVYLLRGMISVFCHSGFCPAPRNGFTSHLWIATHDPEEENAFHEERL</sequence>
<accession>A0A2P6MNL7</accession>
<protein>
    <submittedName>
        <fullName evidence="2">Uncharacterized protein</fullName>
    </submittedName>
</protein>
<dbReference type="AlphaFoldDB" id="A0A2P6MNL7"/>
<feature type="compositionally biased region" description="Polar residues" evidence="1">
    <location>
        <begin position="246"/>
        <end position="255"/>
    </location>
</feature>
<feature type="region of interest" description="Disordered" evidence="1">
    <location>
        <begin position="111"/>
        <end position="138"/>
    </location>
</feature>
<dbReference type="Proteomes" id="UP000241769">
    <property type="component" value="Unassembled WGS sequence"/>
</dbReference>